<feature type="region of interest" description="Disordered" evidence="1">
    <location>
        <begin position="68"/>
        <end position="98"/>
    </location>
</feature>
<accession>A0A846YS27</accession>
<gene>
    <name evidence="3" type="ORF">HGB48_05105</name>
</gene>
<dbReference type="EMBL" id="JAAXPI010000004">
    <property type="protein sequence ID" value="NKZ03129.1"/>
    <property type="molecule type" value="Genomic_DNA"/>
</dbReference>
<keyword evidence="2" id="KW-0472">Membrane</keyword>
<keyword evidence="2" id="KW-0812">Transmembrane</keyword>
<keyword evidence="4" id="KW-1185">Reference proteome</keyword>
<keyword evidence="2" id="KW-1133">Transmembrane helix</keyword>
<dbReference type="Proteomes" id="UP000579250">
    <property type="component" value="Unassembled WGS sequence"/>
</dbReference>
<evidence type="ECO:0000256" key="2">
    <source>
        <dbReference type="SAM" id="Phobius"/>
    </source>
</evidence>
<comment type="caution">
    <text evidence="3">The sequence shown here is derived from an EMBL/GenBank/DDBJ whole genome shotgun (WGS) entry which is preliminary data.</text>
</comment>
<name>A0A846YS27_9ACTN</name>
<protein>
    <submittedName>
        <fullName evidence="3">Uncharacterized protein</fullName>
    </submittedName>
</protein>
<sequence length="98" mass="10857">MVVQELIAAAVVACVGLLATHGLWLAAALLSERNQRWRYGCTSEEDKELRERILTFDPYTEMARVRRGVSDARTAAGDGTRGAGEAKRRGDKDGRRRP</sequence>
<organism evidence="3 4">
    <name type="scientific">Actinomadura latina</name>
    <dbReference type="NCBI Taxonomy" id="163603"/>
    <lineage>
        <taxon>Bacteria</taxon>
        <taxon>Bacillati</taxon>
        <taxon>Actinomycetota</taxon>
        <taxon>Actinomycetes</taxon>
        <taxon>Streptosporangiales</taxon>
        <taxon>Thermomonosporaceae</taxon>
        <taxon>Actinomadura</taxon>
    </lineage>
</organism>
<dbReference type="AlphaFoldDB" id="A0A846YS27"/>
<evidence type="ECO:0000313" key="3">
    <source>
        <dbReference type="EMBL" id="NKZ03129.1"/>
    </source>
</evidence>
<proteinExistence type="predicted"/>
<reference evidence="3 4" key="1">
    <citation type="submission" date="2020-04" db="EMBL/GenBank/DDBJ databases">
        <title>MicrobeNet Type strains.</title>
        <authorList>
            <person name="Nicholson A.C."/>
        </authorList>
    </citation>
    <scope>NUCLEOTIDE SEQUENCE [LARGE SCALE GENOMIC DNA]</scope>
    <source>
        <strain evidence="3 4">ATCC BAA-277</strain>
    </source>
</reference>
<feature type="compositionally biased region" description="Basic and acidic residues" evidence="1">
    <location>
        <begin position="84"/>
        <end position="98"/>
    </location>
</feature>
<dbReference type="RefSeq" id="WP_067628370.1">
    <property type="nucleotide sequence ID" value="NZ_JAAXPI010000004.1"/>
</dbReference>
<evidence type="ECO:0000256" key="1">
    <source>
        <dbReference type="SAM" id="MobiDB-lite"/>
    </source>
</evidence>
<feature type="transmembrane region" description="Helical" evidence="2">
    <location>
        <begin position="6"/>
        <end position="30"/>
    </location>
</feature>
<evidence type="ECO:0000313" key="4">
    <source>
        <dbReference type="Proteomes" id="UP000579250"/>
    </source>
</evidence>